<feature type="binding site" evidence="9">
    <location>
        <position position="203"/>
    </location>
    <ligand>
        <name>ATP</name>
        <dbReference type="ChEBI" id="CHEBI:30616"/>
    </ligand>
</feature>
<feature type="binding site" evidence="9">
    <location>
        <position position="120"/>
    </location>
    <ligand>
        <name>substrate</name>
    </ligand>
</feature>
<dbReference type="PANTHER" id="PTHR11406">
    <property type="entry name" value="PHOSPHOGLYCERATE KINASE"/>
    <property type="match status" value="1"/>
</dbReference>
<protein>
    <recommendedName>
        <fullName evidence="4 9">Phosphoglycerate kinase</fullName>
        <ecNumber evidence="4 9">2.7.2.3</ecNumber>
    </recommendedName>
</protein>
<dbReference type="Gene3D" id="3.40.50.1260">
    <property type="entry name" value="Phosphoglycerate kinase, N-terminal domain"/>
    <property type="match status" value="2"/>
</dbReference>
<dbReference type="InterPro" id="IPR001576">
    <property type="entry name" value="Phosphoglycerate_kinase"/>
</dbReference>
<comment type="catalytic activity">
    <reaction evidence="1 9 10">
        <text>(2R)-3-phosphoglycerate + ATP = (2R)-3-phospho-glyceroyl phosphate + ADP</text>
        <dbReference type="Rhea" id="RHEA:14801"/>
        <dbReference type="ChEBI" id="CHEBI:30616"/>
        <dbReference type="ChEBI" id="CHEBI:57604"/>
        <dbReference type="ChEBI" id="CHEBI:58272"/>
        <dbReference type="ChEBI" id="CHEBI:456216"/>
        <dbReference type="EC" id="2.7.2.3"/>
    </reaction>
</comment>
<dbReference type="PANTHER" id="PTHR11406:SF23">
    <property type="entry name" value="PHOSPHOGLYCERATE KINASE 1, CHLOROPLASTIC-RELATED"/>
    <property type="match status" value="1"/>
</dbReference>
<feature type="binding site" evidence="9">
    <location>
        <position position="38"/>
    </location>
    <ligand>
        <name>substrate</name>
    </ligand>
</feature>
<feature type="binding site" evidence="9">
    <location>
        <begin position="61"/>
        <end position="64"/>
    </location>
    <ligand>
        <name>substrate</name>
    </ligand>
</feature>
<evidence type="ECO:0000256" key="3">
    <source>
        <dbReference type="ARBA" id="ARBA00011245"/>
    </source>
</evidence>
<comment type="similarity">
    <text evidence="2 9 10">Belongs to the phosphoglycerate kinase family.</text>
</comment>
<dbReference type="EC" id="2.7.2.3" evidence="4 9"/>
<dbReference type="InterPro" id="IPR036043">
    <property type="entry name" value="Phosphoglycerate_kinase_sf"/>
</dbReference>
<sequence>MTAFRTLDDAGALNGKRVLLRVDVNVPMEAGRVTDATRIARIVPTIREIADKGGRVVLLAHFGRPKGKPVASESLKPVVAAIAEHLGRPVAFAEDCVGPAAEAAVAALKDGDVLLLENTRFHPGEEKNDPAFTRDLAANGDLFVNEAFSAAHRAHASTEGLAHVLPAYAGRLMQAELDALTKGLEAPARPVIALVGGAKVSSKIDLLQNLVAKVDMLVIGGGMANTFLHAQGLGVGKSLCEKDLAETALRIVAAAKAANCRIILPVDAVVATEFKANAAHETVSVAAVPDTGMILDAGPATVAEINAAIDTAATLVWNGPLGAFELTPFDAATVAAARHAAERTASGKLVSVAGGGDTVAALNHAGVAETFSYVSTAGGAFLEWLEGKELPGVEALRAKA</sequence>
<gene>
    <name evidence="9" type="primary">pgk</name>
    <name evidence="11" type="ORF">QWZ12_01120</name>
</gene>
<dbReference type="EMBL" id="JAUFPX010000002">
    <property type="protein sequence ID" value="MDN3589206.1"/>
    <property type="molecule type" value="Genomic_DNA"/>
</dbReference>
<comment type="subcellular location">
    <subcellularLocation>
        <location evidence="9">Cytoplasm</location>
    </subcellularLocation>
</comment>
<evidence type="ECO:0000313" key="11">
    <source>
        <dbReference type="EMBL" id="MDN3589206.1"/>
    </source>
</evidence>
<dbReference type="InterPro" id="IPR015911">
    <property type="entry name" value="Phosphoglycerate_kinase_CS"/>
</dbReference>
<dbReference type="SUPFAM" id="SSF53748">
    <property type="entry name" value="Phosphoglycerate kinase"/>
    <property type="match status" value="1"/>
</dbReference>
<evidence type="ECO:0000256" key="10">
    <source>
        <dbReference type="RuleBase" id="RU000532"/>
    </source>
</evidence>
<evidence type="ECO:0000256" key="1">
    <source>
        <dbReference type="ARBA" id="ARBA00000642"/>
    </source>
</evidence>
<organism evidence="11 12">
    <name type="scientific">Methylobacterium adhaesivum</name>
    <dbReference type="NCBI Taxonomy" id="333297"/>
    <lineage>
        <taxon>Bacteria</taxon>
        <taxon>Pseudomonadati</taxon>
        <taxon>Pseudomonadota</taxon>
        <taxon>Alphaproteobacteria</taxon>
        <taxon>Hyphomicrobiales</taxon>
        <taxon>Methylobacteriaceae</taxon>
        <taxon>Methylobacterium</taxon>
    </lineage>
</organism>
<keyword evidence="6 9" id="KW-0547">Nucleotide-binding</keyword>
<keyword evidence="7 9" id="KW-0418">Kinase</keyword>
<evidence type="ECO:0000256" key="9">
    <source>
        <dbReference type="HAMAP-Rule" id="MF_00145"/>
    </source>
</evidence>
<evidence type="ECO:0000256" key="4">
    <source>
        <dbReference type="ARBA" id="ARBA00013061"/>
    </source>
</evidence>
<comment type="pathway">
    <text evidence="9">Carbohydrate degradation; glycolysis; pyruvate from D-glyceraldehyde 3-phosphate: step 2/5.</text>
</comment>
<dbReference type="PRINTS" id="PR00477">
    <property type="entry name" value="PHGLYCKINASE"/>
</dbReference>
<evidence type="ECO:0000256" key="7">
    <source>
        <dbReference type="ARBA" id="ARBA00022777"/>
    </source>
</evidence>
<comment type="caution">
    <text evidence="9">Lacks conserved residue(s) required for the propagation of feature annotation.</text>
</comment>
<evidence type="ECO:0000256" key="5">
    <source>
        <dbReference type="ARBA" id="ARBA00022679"/>
    </source>
</evidence>
<feature type="binding site" evidence="9">
    <location>
        <begin position="355"/>
        <end position="358"/>
    </location>
    <ligand>
        <name>ATP</name>
        <dbReference type="ChEBI" id="CHEBI:30616"/>
    </ligand>
</feature>
<keyword evidence="9" id="KW-0324">Glycolysis</keyword>
<comment type="caution">
    <text evidence="11">The sequence shown here is derived from an EMBL/GenBank/DDBJ whole genome shotgun (WGS) entry which is preliminary data.</text>
</comment>
<evidence type="ECO:0000313" key="12">
    <source>
        <dbReference type="Proteomes" id="UP001224644"/>
    </source>
</evidence>
<feature type="binding site" evidence="9">
    <location>
        <position position="153"/>
    </location>
    <ligand>
        <name>substrate</name>
    </ligand>
</feature>
<keyword evidence="12" id="KW-1185">Reference proteome</keyword>
<evidence type="ECO:0000256" key="2">
    <source>
        <dbReference type="ARBA" id="ARBA00008982"/>
    </source>
</evidence>
<evidence type="ECO:0000256" key="8">
    <source>
        <dbReference type="ARBA" id="ARBA00022840"/>
    </source>
</evidence>
<name>A0ABT8BD63_9HYPH</name>
<dbReference type="InterPro" id="IPR015824">
    <property type="entry name" value="Phosphoglycerate_kinase_N"/>
</dbReference>
<feature type="binding site" evidence="9">
    <location>
        <position position="325"/>
    </location>
    <ligand>
        <name>ATP</name>
        <dbReference type="ChEBI" id="CHEBI:30616"/>
    </ligand>
</feature>
<keyword evidence="8 9" id="KW-0067">ATP-binding</keyword>
<dbReference type="HAMAP" id="MF_00145">
    <property type="entry name" value="Phosphoglyc_kinase"/>
    <property type="match status" value="1"/>
</dbReference>
<dbReference type="PROSITE" id="PS00111">
    <property type="entry name" value="PGLYCERATE_KINASE"/>
    <property type="match status" value="1"/>
</dbReference>
<reference evidence="12" key="1">
    <citation type="journal article" date="2019" name="Int. J. Syst. Evol. Microbiol.">
        <title>The Global Catalogue of Microorganisms (GCM) 10K type strain sequencing project: providing services to taxonomists for standard genome sequencing and annotation.</title>
        <authorList>
            <consortium name="The Broad Institute Genomics Platform"/>
            <consortium name="The Broad Institute Genome Sequencing Center for Infectious Disease"/>
            <person name="Wu L."/>
            <person name="Ma J."/>
        </authorList>
    </citation>
    <scope>NUCLEOTIDE SEQUENCE [LARGE SCALE GENOMIC DNA]</scope>
    <source>
        <strain evidence="12">CECT 7069</strain>
    </source>
</reference>
<feature type="binding site" evidence="9">
    <location>
        <begin position="23"/>
        <end position="25"/>
    </location>
    <ligand>
        <name>substrate</name>
    </ligand>
</feature>
<keyword evidence="5 9" id="KW-0808">Transferase</keyword>
<dbReference type="Proteomes" id="UP001224644">
    <property type="component" value="Unassembled WGS sequence"/>
</dbReference>
<keyword evidence="9" id="KW-0963">Cytoplasm</keyword>
<dbReference type="GO" id="GO:0004618">
    <property type="term" value="F:phosphoglycerate kinase activity"/>
    <property type="evidence" value="ECO:0007669"/>
    <property type="project" value="UniProtKB-EC"/>
</dbReference>
<comment type="subunit">
    <text evidence="3 9">Monomer.</text>
</comment>
<proteinExistence type="inferred from homology"/>
<dbReference type="RefSeq" id="WP_238226958.1">
    <property type="nucleotide sequence ID" value="NZ_BPQD01000022.1"/>
</dbReference>
<dbReference type="Pfam" id="PF00162">
    <property type="entry name" value="PGK"/>
    <property type="match status" value="1"/>
</dbReference>
<accession>A0ABT8BD63</accession>
<evidence type="ECO:0000256" key="6">
    <source>
        <dbReference type="ARBA" id="ARBA00022741"/>
    </source>
</evidence>
<dbReference type="PIRSF" id="PIRSF000724">
    <property type="entry name" value="Pgk"/>
    <property type="match status" value="1"/>
</dbReference>